<evidence type="ECO:0000313" key="12">
    <source>
        <dbReference type="EMBL" id="JAC78898.1"/>
    </source>
</evidence>
<dbReference type="AlphaFoldDB" id="A0A061S3R4"/>
<keyword evidence="3 11" id="KW-0812">Transmembrane</keyword>
<evidence type="ECO:0000256" key="4">
    <source>
        <dbReference type="ARBA" id="ARBA00022792"/>
    </source>
</evidence>
<keyword evidence="6 11" id="KW-1133">Transmembrane helix</keyword>
<comment type="function">
    <text evidence="10">Required for the maintenance of the structure of the mitochondrial inner membrane. Involved in mitochondrial morphology. Causes growth arrest when highly overexpressed.</text>
</comment>
<evidence type="ECO:0000256" key="3">
    <source>
        <dbReference type="ARBA" id="ARBA00022692"/>
    </source>
</evidence>
<evidence type="ECO:0000256" key="11">
    <source>
        <dbReference type="SAM" id="Phobius"/>
    </source>
</evidence>
<keyword evidence="7" id="KW-0175">Coiled coil</keyword>
<dbReference type="PANTHER" id="PTHR31961">
    <property type="entry name" value="SENSITIVE TO HIGH EXPRESSION PROTEIN 9, MITOCHONDRIAL"/>
    <property type="match status" value="1"/>
</dbReference>
<keyword evidence="5" id="KW-0809">Transit peptide</keyword>
<keyword evidence="8" id="KW-0496">Mitochondrion</keyword>
<comment type="similarity">
    <text evidence="2">Belongs to the SHE9 family.</text>
</comment>
<evidence type="ECO:0000256" key="7">
    <source>
        <dbReference type="ARBA" id="ARBA00023054"/>
    </source>
</evidence>
<dbReference type="EMBL" id="GBEZ01006506">
    <property type="protein sequence ID" value="JAC78898.1"/>
    <property type="molecule type" value="Transcribed_RNA"/>
</dbReference>
<gene>
    <name evidence="12" type="primary">SHE9</name>
    <name evidence="12" type="ORF">TSPGSL018_14032</name>
</gene>
<feature type="non-terminal residue" evidence="12">
    <location>
        <position position="231"/>
    </location>
</feature>
<evidence type="ECO:0000256" key="2">
    <source>
        <dbReference type="ARBA" id="ARBA00007472"/>
    </source>
</evidence>
<dbReference type="InterPro" id="IPR008839">
    <property type="entry name" value="MDM33_fungi"/>
</dbReference>
<evidence type="ECO:0000256" key="8">
    <source>
        <dbReference type="ARBA" id="ARBA00023128"/>
    </source>
</evidence>
<sequence>MFPGRIFGTVTSHTTAGLFAVRQALNTVTGYDRIEVLLKQVSETQKALTEATSEAKLAKKHYENRVENRSSLQNEIILLLQRKSSWVATDTSAFANLVQRELEASQEESAAKKHFQDAEARAQAALDAMTKTSLTRYHEEQLWSDKMRALSTYVSAGLVGINSVLLIVSVLVIEPFKRARIRDDVVHRLGQEVQSSEAAELVRATHDEVARLSRAVALLQPSASDQEREPE</sequence>
<dbReference type="GO" id="GO:0005743">
    <property type="term" value="C:mitochondrial inner membrane"/>
    <property type="evidence" value="ECO:0007669"/>
    <property type="project" value="UniProtKB-SubCell"/>
</dbReference>
<evidence type="ECO:0000256" key="1">
    <source>
        <dbReference type="ARBA" id="ARBA00004273"/>
    </source>
</evidence>
<evidence type="ECO:0000256" key="6">
    <source>
        <dbReference type="ARBA" id="ARBA00022989"/>
    </source>
</evidence>
<organism evidence="12">
    <name type="scientific">Tetraselmis sp. GSL018</name>
    <dbReference type="NCBI Taxonomy" id="582737"/>
    <lineage>
        <taxon>Eukaryota</taxon>
        <taxon>Viridiplantae</taxon>
        <taxon>Chlorophyta</taxon>
        <taxon>core chlorophytes</taxon>
        <taxon>Chlorodendrophyceae</taxon>
        <taxon>Chlorodendrales</taxon>
        <taxon>Chlorodendraceae</taxon>
        <taxon>Tetraselmis</taxon>
    </lineage>
</organism>
<keyword evidence="4" id="KW-0999">Mitochondrion inner membrane</keyword>
<dbReference type="PANTHER" id="PTHR31961:SF3">
    <property type="entry name" value="SENSITIVE TO HIGH EXPRESSION PROTEIN 9, MITOCHONDRIAL"/>
    <property type="match status" value="1"/>
</dbReference>
<name>A0A061S3R4_9CHLO</name>
<keyword evidence="9 11" id="KW-0472">Membrane</keyword>
<dbReference type="Pfam" id="PF05546">
    <property type="entry name" value="She9_MDM33"/>
    <property type="match status" value="1"/>
</dbReference>
<comment type="subcellular location">
    <subcellularLocation>
        <location evidence="1">Mitochondrion inner membrane</location>
    </subcellularLocation>
</comment>
<evidence type="ECO:0000256" key="9">
    <source>
        <dbReference type="ARBA" id="ARBA00023136"/>
    </source>
</evidence>
<reference evidence="12" key="1">
    <citation type="submission" date="2014-05" db="EMBL/GenBank/DDBJ databases">
        <title>The transcriptome of the halophilic microalga Tetraselmis sp. GSL018 isolated from the Great Salt Lake, Utah.</title>
        <authorList>
            <person name="Jinkerson R.E."/>
            <person name="D'Adamo S."/>
            <person name="Posewitz M.C."/>
        </authorList>
    </citation>
    <scope>NUCLEOTIDE SEQUENCE</scope>
    <source>
        <strain evidence="12">GSL018</strain>
    </source>
</reference>
<evidence type="ECO:0000256" key="5">
    <source>
        <dbReference type="ARBA" id="ARBA00022946"/>
    </source>
</evidence>
<accession>A0A061S3R4</accession>
<proteinExistence type="inferred from homology"/>
<feature type="transmembrane region" description="Helical" evidence="11">
    <location>
        <begin position="153"/>
        <end position="173"/>
    </location>
</feature>
<protein>
    <submittedName>
        <fullName evidence="12">Sensitive to high expression protein 9, mitochondrial</fullName>
    </submittedName>
</protein>
<evidence type="ECO:0000256" key="10">
    <source>
        <dbReference type="ARBA" id="ARBA00024807"/>
    </source>
</evidence>